<dbReference type="PANTHER" id="PTHR21621:SF0">
    <property type="entry name" value="BETA-CITRYLGLUTAMATE SYNTHASE B-RELATED"/>
    <property type="match status" value="1"/>
</dbReference>
<dbReference type="GO" id="GO:0005737">
    <property type="term" value="C:cytoplasm"/>
    <property type="evidence" value="ECO:0007669"/>
    <property type="project" value="TreeGrafter"/>
</dbReference>
<feature type="domain" description="ATP-grasp" evidence="2">
    <location>
        <begin position="127"/>
        <end position="312"/>
    </location>
</feature>
<keyword evidence="1" id="KW-0067">ATP-binding</keyword>
<dbReference type="EMBL" id="CP020559">
    <property type="protein sequence ID" value="ARE89406.1"/>
    <property type="molecule type" value="Genomic_DNA"/>
</dbReference>
<dbReference type="GO" id="GO:0009432">
    <property type="term" value="P:SOS response"/>
    <property type="evidence" value="ECO:0007669"/>
    <property type="project" value="TreeGrafter"/>
</dbReference>
<dbReference type="Pfam" id="PF08443">
    <property type="entry name" value="RimK"/>
    <property type="match status" value="1"/>
</dbReference>
<dbReference type="Gene3D" id="3.30.470.20">
    <property type="entry name" value="ATP-grasp fold, B domain"/>
    <property type="match status" value="1"/>
</dbReference>
<evidence type="ECO:0000313" key="4">
    <source>
        <dbReference type="EMBL" id="ARE89406.1"/>
    </source>
</evidence>
<reference evidence="4 6" key="2">
    <citation type="submission" date="2017-03" db="EMBL/GenBank/DDBJ databases">
        <title>Complete sequence of Clostridium formicaceticum DSM 92.</title>
        <authorList>
            <person name="Poehlein A."/>
            <person name="Karl M."/>
            <person name="Bengelsdorf F.R."/>
            <person name="Duerre P."/>
            <person name="Daniel R."/>
        </authorList>
    </citation>
    <scope>NUCLEOTIDE SEQUENCE [LARGE SCALE GENOMIC DNA]</scope>
    <source>
        <strain evidence="4 6">DSM 92</strain>
    </source>
</reference>
<dbReference type="RefSeq" id="WP_070964108.1">
    <property type="nucleotide sequence ID" value="NZ_CP017603.1"/>
</dbReference>
<reference evidence="3 5" key="1">
    <citation type="submission" date="2016-10" db="EMBL/GenBank/DDBJ databases">
        <title>Complete Genome Sequence of Acetogen Clostridium formicoaceticum ATCC 27076.</title>
        <authorList>
            <person name="Bao T."/>
            <person name="Cheng C."/>
            <person name="Zhao J."/>
            <person name="Yang S.-T."/>
            <person name="Wang J."/>
            <person name="Wang M."/>
        </authorList>
    </citation>
    <scope>NUCLEOTIDE SEQUENCE [LARGE SCALE GENOMIC DNA]</scope>
    <source>
        <strain evidence="3 5">ATCC 27076</strain>
    </source>
</reference>
<dbReference type="Proteomes" id="UP000177894">
    <property type="component" value="Chromosome"/>
</dbReference>
<dbReference type="InterPro" id="IPR011761">
    <property type="entry name" value="ATP-grasp"/>
</dbReference>
<dbReference type="AlphaFoldDB" id="A0AAC9RLH0"/>
<evidence type="ECO:0000256" key="1">
    <source>
        <dbReference type="PROSITE-ProRule" id="PRU00409"/>
    </source>
</evidence>
<dbReference type="GO" id="GO:0018169">
    <property type="term" value="F:ribosomal S6-glutamic acid ligase activity"/>
    <property type="evidence" value="ECO:0007669"/>
    <property type="project" value="TreeGrafter"/>
</dbReference>
<proteinExistence type="predicted"/>
<dbReference type="GO" id="GO:0046872">
    <property type="term" value="F:metal ion binding"/>
    <property type="evidence" value="ECO:0007669"/>
    <property type="project" value="InterPro"/>
</dbReference>
<dbReference type="Proteomes" id="UP000192478">
    <property type="component" value="Chromosome"/>
</dbReference>
<protein>
    <submittedName>
        <fullName evidence="4">RimK-like ATP-grasp domain protein</fullName>
    </submittedName>
</protein>
<organism evidence="4 6">
    <name type="scientific">Clostridium formicaceticum</name>
    <dbReference type="NCBI Taxonomy" id="1497"/>
    <lineage>
        <taxon>Bacteria</taxon>
        <taxon>Bacillati</taxon>
        <taxon>Bacillota</taxon>
        <taxon>Clostridia</taxon>
        <taxon>Eubacteriales</taxon>
        <taxon>Clostridiaceae</taxon>
        <taxon>Clostridium</taxon>
    </lineage>
</organism>
<keyword evidence="5" id="KW-1185">Reference proteome</keyword>
<keyword evidence="1" id="KW-0547">Nucleotide-binding</keyword>
<accession>A0AAC9RLH0</accession>
<dbReference type="SUPFAM" id="SSF56059">
    <property type="entry name" value="Glutathione synthetase ATP-binding domain-like"/>
    <property type="match status" value="1"/>
</dbReference>
<evidence type="ECO:0000313" key="5">
    <source>
        <dbReference type="Proteomes" id="UP000177894"/>
    </source>
</evidence>
<gene>
    <name evidence="3" type="ORF">BJL90_02860</name>
    <name evidence="4" type="ORF">CLFO_38130</name>
</gene>
<dbReference type="GO" id="GO:0005524">
    <property type="term" value="F:ATP binding"/>
    <property type="evidence" value="ECO:0007669"/>
    <property type="project" value="UniProtKB-UniRule"/>
</dbReference>
<evidence type="ECO:0000313" key="3">
    <source>
        <dbReference type="EMBL" id="AOY74993.1"/>
    </source>
</evidence>
<evidence type="ECO:0000259" key="2">
    <source>
        <dbReference type="PROSITE" id="PS50975"/>
    </source>
</evidence>
<dbReference type="InterPro" id="IPR013651">
    <property type="entry name" value="ATP-grasp_RimK-type"/>
</dbReference>
<dbReference type="PANTHER" id="PTHR21621">
    <property type="entry name" value="RIBOSOMAL PROTEIN S6 MODIFICATION PROTEIN"/>
    <property type="match status" value="1"/>
</dbReference>
<evidence type="ECO:0000313" key="6">
    <source>
        <dbReference type="Proteomes" id="UP000192478"/>
    </source>
</evidence>
<name>A0AAC9RLH0_9CLOT</name>
<dbReference type="PROSITE" id="PS50975">
    <property type="entry name" value="ATP_GRASP"/>
    <property type="match status" value="1"/>
</dbReference>
<dbReference type="EMBL" id="CP017603">
    <property type="protein sequence ID" value="AOY74993.1"/>
    <property type="molecule type" value="Genomic_DNA"/>
</dbReference>
<dbReference type="KEGG" id="cfm:BJL90_02860"/>
<sequence>MTVYPKVLFVTNKDDLAIDYLIYKFMDRKIPYLRLNSEDITQIGMTYGFGKSVNLKYQDYEYSFEKLQSAYFRRAPSIFPNTHDLNDMKFINGERKDFFEGLYLSLNCKWVNPIFATYKAERKIYQLSLAKELGFKTPNSIVSNSSKQLLNFIENNGTCIIKPICHGLQVTPQGSYSIYTSEIKDINWLKQDIIFESPVFVQNKIKNYRDIRATVVGKEIFAVEIETNDSEKTDWRKPNIIKEYKLHKLPEPLTNLMFRLHEELNLVYSAFDFVLTPSGEYYFLETNPAGEWVWLERELNLPISDAIIYELLN</sequence>